<sequence>MLTATRRFEFSAAHRYWRDDWSQAENQRVFGKCISPYGHGHNYTLDVTITGTLDPRTGMVMNMTELKALVNEVLEEFDHKHLNEDTPYFKDQLPTTENLVRVLWQLIAAHLPTVARLAHLRIYEQPDLWADYDGAEETTFARAYSFAAAHRLHAPALSAEENRAVYGKCNNPNGHGHNYTLEVSVTGPHDPATGMVIDLEAMDRSVRAVLDQLDFCHLDHEVAAFADKPSTAENIVVYLWDELAPRFEGRLSHLKLWETRKNVFTYTGPHSV</sequence>
<dbReference type="OrthoDB" id="9804698at2"/>
<dbReference type="Pfam" id="PF01242">
    <property type="entry name" value="PTPS"/>
    <property type="match status" value="2"/>
</dbReference>
<gene>
    <name evidence="11" type="ORF">CJ255_16425</name>
</gene>
<dbReference type="InterPro" id="IPR038418">
    <property type="entry name" value="6-PTP_synth/QueD_sf"/>
</dbReference>
<evidence type="ECO:0000256" key="2">
    <source>
        <dbReference type="ARBA" id="ARBA00005061"/>
    </source>
</evidence>
<evidence type="ECO:0000256" key="6">
    <source>
        <dbReference type="ARBA" id="ARBA00022723"/>
    </source>
</evidence>
<dbReference type="UniPathway" id="UPA00391"/>
<comment type="cofactor">
    <cofactor evidence="1">
        <name>Zn(2+)</name>
        <dbReference type="ChEBI" id="CHEBI:29105"/>
    </cofactor>
</comment>
<evidence type="ECO:0000313" key="11">
    <source>
        <dbReference type="EMBL" id="PDW01961.1"/>
    </source>
</evidence>
<dbReference type="GO" id="GO:0070497">
    <property type="term" value="F:6-carboxytetrahydropterin synthase activity"/>
    <property type="evidence" value="ECO:0007669"/>
    <property type="project" value="UniProtKB-EC"/>
</dbReference>
<evidence type="ECO:0000256" key="8">
    <source>
        <dbReference type="ARBA" id="ARBA00023239"/>
    </source>
</evidence>
<dbReference type="PANTHER" id="PTHR12589">
    <property type="entry name" value="PYRUVOYL TETRAHYDROBIOPTERIN SYNTHASE"/>
    <property type="match status" value="1"/>
</dbReference>
<dbReference type="RefSeq" id="WP_097645187.1">
    <property type="nucleotide sequence ID" value="NZ_NQWI01000096.1"/>
</dbReference>
<name>A0A2A6RGA0_9CHLR</name>
<comment type="catalytic activity">
    <reaction evidence="10">
        <text>7,8-dihydroneopterin 3'-triphosphate + H2O = 6-carboxy-5,6,7,8-tetrahydropterin + triphosphate + acetaldehyde + 2 H(+)</text>
        <dbReference type="Rhea" id="RHEA:27966"/>
        <dbReference type="ChEBI" id="CHEBI:15343"/>
        <dbReference type="ChEBI" id="CHEBI:15377"/>
        <dbReference type="ChEBI" id="CHEBI:15378"/>
        <dbReference type="ChEBI" id="CHEBI:18036"/>
        <dbReference type="ChEBI" id="CHEBI:58462"/>
        <dbReference type="ChEBI" id="CHEBI:61032"/>
        <dbReference type="EC" id="4.1.2.50"/>
    </reaction>
</comment>
<reference evidence="12" key="1">
    <citation type="submission" date="2017-08" db="EMBL/GenBank/DDBJ databases">
        <authorList>
            <person name="Grouzdev D.S."/>
            <person name="Gaisin V.A."/>
            <person name="Rysina M.S."/>
            <person name="Gorlenko V.M."/>
        </authorList>
    </citation>
    <scope>NUCLEOTIDE SEQUENCE [LARGE SCALE GENOMIC DNA]</scope>
    <source>
        <strain evidence="12">Kir15-3F</strain>
    </source>
</reference>
<comment type="pathway">
    <text evidence="2">Purine metabolism; 7-cyano-7-deazaguanine biosynthesis.</text>
</comment>
<dbReference type="Gene3D" id="3.30.479.10">
    <property type="entry name" value="6-pyruvoyl tetrahydropterin synthase/QueD"/>
    <property type="match status" value="2"/>
</dbReference>
<keyword evidence="8" id="KW-0456">Lyase</keyword>
<dbReference type="GO" id="GO:0006729">
    <property type="term" value="P:tetrahydrobiopterin biosynthetic process"/>
    <property type="evidence" value="ECO:0007669"/>
    <property type="project" value="InterPro"/>
</dbReference>
<evidence type="ECO:0000256" key="3">
    <source>
        <dbReference type="ARBA" id="ARBA00008900"/>
    </source>
</evidence>
<protein>
    <recommendedName>
        <fullName evidence="5">6-carboxy-5,6,7,8-tetrahydropterin synthase</fullName>
        <ecNumber evidence="4">4.1.2.50</ecNumber>
    </recommendedName>
    <alternativeName>
        <fullName evidence="9">Queuosine biosynthesis protein QueD</fullName>
    </alternativeName>
</protein>
<dbReference type="SUPFAM" id="SSF55620">
    <property type="entry name" value="Tetrahydrobiopterin biosynthesis enzymes-like"/>
    <property type="match status" value="2"/>
</dbReference>
<dbReference type="FunFam" id="3.30.479.10:FF:000003">
    <property type="entry name" value="6-pyruvoyl tetrahydrobiopterin synthase"/>
    <property type="match status" value="2"/>
</dbReference>
<evidence type="ECO:0000256" key="9">
    <source>
        <dbReference type="ARBA" id="ARBA00031449"/>
    </source>
</evidence>
<evidence type="ECO:0000256" key="4">
    <source>
        <dbReference type="ARBA" id="ARBA00012982"/>
    </source>
</evidence>
<dbReference type="InterPro" id="IPR022470">
    <property type="entry name" value="PTPS_Cys_AS"/>
</dbReference>
<dbReference type="InterPro" id="IPR007115">
    <property type="entry name" value="6-PTP_synth/QueD"/>
</dbReference>
<dbReference type="EC" id="4.1.2.50" evidence="4"/>
<evidence type="ECO:0000313" key="12">
    <source>
        <dbReference type="Proteomes" id="UP000220527"/>
    </source>
</evidence>
<evidence type="ECO:0000256" key="10">
    <source>
        <dbReference type="ARBA" id="ARBA00048807"/>
    </source>
</evidence>
<evidence type="ECO:0000256" key="5">
    <source>
        <dbReference type="ARBA" id="ARBA00018141"/>
    </source>
</evidence>
<organism evidence="11 12">
    <name type="scientific">Candidatus Viridilinea mediisalina</name>
    <dbReference type="NCBI Taxonomy" id="2024553"/>
    <lineage>
        <taxon>Bacteria</taxon>
        <taxon>Bacillati</taxon>
        <taxon>Chloroflexota</taxon>
        <taxon>Chloroflexia</taxon>
        <taxon>Chloroflexales</taxon>
        <taxon>Chloroflexineae</taxon>
        <taxon>Oscillochloridaceae</taxon>
        <taxon>Candidatus Viridilinea</taxon>
    </lineage>
</organism>
<proteinExistence type="inferred from homology"/>
<accession>A0A2A6RGA0</accession>
<dbReference type="PROSITE" id="PS00987">
    <property type="entry name" value="PTPS_1"/>
    <property type="match status" value="1"/>
</dbReference>
<keyword evidence="6" id="KW-0479">Metal-binding</keyword>
<comment type="similarity">
    <text evidence="3">Belongs to the PTPS family. QueD subfamily.</text>
</comment>
<dbReference type="GO" id="GO:0003874">
    <property type="term" value="F:6-pyruvoyltetrahydropterin synthase activity"/>
    <property type="evidence" value="ECO:0007669"/>
    <property type="project" value="InterPro"/>
</dbReference>
<keyword evidence="12" id="KW-1185">Reference proteome</keyword>
<dbReference type="AlphaFoldDB" id="A0A2A6RGA0"/>
<keyword evidence="7" id="KW-0862">Zinc</keyword>
<comment type="caution">
    <text evidence="11">The sequence shown here is derived from an EMBL/GenBank/DDBJ whole genome shotgun (WGS) entry which is preliminary data.</text>
</comment>
<dbReference type="GO" id="GO:0046872">
    <property type="term" value="F:metal ion binding"/>
    <property type="evidence" value="ECO:0007669"/>
    <property type="project" value="UniProtKB-KW"/>
</dbReference>
<evidence type="ECO:0000256" key="7">
    <source>
        <dbReference type="ARBA" id="ARBA00022833"/>
    </source>
</evidence>
<dbReference type="PANTHER" id="PTHR12589:SF7">
    <property type="entry name" value="6-PYRUVOYL TETRAHYDROBIOPTERIN SYNTHASE"/>
    <property type="match status" value="1"/>
</dbReference>
<dbReference type="EMBL" id="NQWI01000096">
    <property type="protein sequence ID" value="PDW01961.1"/>
    <property type="molecule type" value="Genomic_DNA"/>
</dbReference>
<evidence type="ECO:0000256" key="1">
    <source>
        <dbReference type="ARBA" id="ARBA00001947"/>
    </source>
</evidence>
<dbReference type="Proteomes" id="UP000220527">
    <property type="component" value="Unassembled WGS sequence"/>
</dbReference>